<protein>
    <submittedName>
        <fullName evidence="2">Uncharacterized protein</fullName>
    </submittedName>
</protein>
<proteinExistence type="predicted"/>
<dbReference type="Proteomes" id="UP001172159">
    <property type="component" value="Unassembled WGS sequence"/>
</dbReference>
<feature type="region of interest" description="Disordered" evidence="1">
    <location>
        <begin position="384"/>
        <end position="527"/>
    </location>
</feature>
<evidence type="ECO:0000256" key="1">
    <source>
        <dbReference type="SAM" id="MobiDB-lite"/>
    </source>
</evidence>
<accession>A0AA40K195</accession>
<dbReference type="AlphaFoldDB" id="A0AA40K195"/>
<dbReference type="EMBL" id="JAUKTV010000003">
    <property type="protein sequence ID" value="KAK0742140.1"/>
    <property type="molecule type" value="Genomic_DNA"/>
</dbReference>
<gene>
    <name evidence="2" type="ORF">B0T21DRAFT_408979</name>
</gene>
<reference evidence="2" key="1">
    <citation type="submission" date="2023-06" db="EMBL/GenBank/DDBJ databases">
        <title>Genome-scale phylogeny and comparative genomics of the fungal order Sordariales.</title>
        <authorList>
            <consortium name="Lawrence Berkeley National Laboratory"/>
            <person name="Hensen N."/>
            <person name="Bonometti L."/>
            <person name="Westerberg I."/>
            <person name="Brannstrom I.O."/>
            <person name="Guillou S."/>
            <person name="Cros-Aarteil S."/>
            <person name="Calhoun S."/>
            <person name="Haridas S."/>
            <person name="Kuo A."/>
            <person name="Mondo S."/>
            <person name="Pangilinan J."/>
            <person name="Riley R."/>
            <person name="Labutti K."/>
            <person name="Andreopoulos B."/>
            <person name="Lipzen A."/>
            <person name="Chen C."/>
            <person name="Yanf M."/>
            <person name="Daum C."/>
            <person name="Ng V."/>
            <person name="Clum A."/>
            <person name="Steindorff A."/>
            <person name="Ohm R."/>
            <person name="Martin F."/>
            <person name="Silar P."/>
            <person name="Natvig D."/>
            <person name="Lalanne C."/>
            <person name="Gautier V."/>
            <person name="Ament-Velasquez S.L."/>
            <person name="Kruys A."/>
            <person name="Hutchinson M.I."/>
            <person name="Powell A.J."/>
            <person name="Barry K."/>
            <person name="Miller A.N."/>
            <person name="Grigoriev I.V."/>
            <person name="Debuchy R."/>
            <person name="Gladieux P."/>
            <person name="Thoren M.H."/>
            <person name="Johannesson H."/>
        </authorList>
    </citation>
    <scope>NUCLEOTIDE SEQUENCE</scope>
    <source>
        <strain evidence="2">CBS 540.89</strain>
    </source>
</reference>
<evidence type="ECO:0000313" key="3">
    <source>
        <dbReference type="Proteomes" id="UP001172159"/>
    </source>
</evidence>
<evidence type="ECO:0000313" key="2">
    <source>
        <dbReference type="EMBL" id="KAK0742140.1"/>
    </source>
</evidence>
<sequence>MIEVKKIKMWSSAAASHYAHPGVSERWAALLEAHQFGVWARDVAGQNELERHGERWLFSQWKLEHRYDKIPQFSVPAQNSRRVVIPAALVENVRFMGHLFGDHVFRLAKNPRTRQSFKMCLQYEGQVRRPYRHYFHRFRDTVLPAILEMVISLLAFEPASTVTAQQQALPSELQRIRSKLRLNEIKPIDIEILIEAWNLRFVGFRDETTKITPRIRPAKLLPAAGTLTAMITYAEAAWLIYKLRQNDRWGYGTYRLEWNSIIPLLEAASDLRFVDLLKHHTDRMKCEGLAMLFDKDPLVNAHVLVYCRPENVTFDCSTVSGSDSEVVSDNDRKAQEWEWVPTKPDFWAAGNDFSQSTIETQLLYRDPQEHSTFHRFYHNHPATWSPRRGQLSPLVNDNCQAVGSPKGKQFSTGEAPNKKRSIDSTETAEDFPPRKKPRVASEPPRDLPTGRTVEEEPADFKRDRLTPAKPNPKKSLPQPPPERAPSPPPPIRKGVAIPKNGPPKKSVLEQRSRHHNRNPSAARFFFN</sequence>
<name>A0AA40K195_9PEZI</name>
<feature type="compositionally biased region" description="Pro residues" evidence="1">
    <location>
        <begin position="477"/>
        <end position="491"/>
    </location>
</feature>
<keyword evidence="3" id="KW-1185">Reference proteome</keyword>
<organism evidence="2 3">
    <name type="scientific">Apiosordaria backusii</name>
    <dbReference type="NCBI Taxonomy" id="314023"/>
    <lineage>
        <taxon>Eukaryota</taxon>
        <taxon>Fungi</taxon>
        <taxon>Dikarya</taxon>
        <taxon>Ascomycota</taxon>
        <taxon>Pezizomycotina</taxon>
        <taxon>Sordariomycetes</taxon>
        <taxon>Sordariomycetidae</taxon>
        <taxon>Sordariales</taxon>
        <taxon>Lasiosphaeriaceae</taxon>
        <taxon>Apiosordaria</taxon>
    </lineage>
</organism>
<comment type="caution">
    <text evidence="2">The sequence shown here is derived from an EMBL/GenBank/DDBJ whole genome shotgun (WGS) entry which is preliminary data.</text>
</comment>
<feature type="compositionally biased region" description="Basic and acidic residues" evidence="1">
    <location>
        <begin position="452"/>
        <end position="466"/>
    </location>
</feature>